<evidence type="ECO:0000313" key="2">
    <source>
        <dbReference type="EMBL" id="OPJ55108.1"/>
    </source>
</evidence>
<organism evidence="2 3">
    <name type="scientific">Clostridium oryzae</name>
    <dbReference type="NCBI Taxonomy" id="1450648"/>
    <lineage>
        <taxon>Bacteria</taxon>
        <taxon>Bacillati</taxon>
        <taxon>Bacillota</taxon>
        <taxon>Clostridia</taxon>
        <taxon>Eubacteriales</taxon>
        <taxon>Clostridiaceae</taxon>
        <taxon>Clostridium</taxon>
    </lineage>
</organism>
<reference evidence="2 3" key="1">
    <citation type="submission" date="2017-03" db="EMBL/GenBank/DDBJ databases">
        <title>Genome sequence of Clostridium oryzae DSM 28571.</title>
        <authorList>
            <person name="Poehlein A."/>
            <person name="Daniel R."/>
        </authorList>
    </citation>
    <scope>NUCLEOTIDE SEQUENCE [LARGE SCALE GENOMIC DNA]</scope>
    <source>
        <strain evidence="2 3">DSM 28571</strain>
    </source>
</reference>
<sequence length="138" mass="15971">MEIKNYDELVNLVERSKNVVVCSVDQDGFPNAKAMFNRKSDKLNTFYFSTNVSAKRTTQFSKNANASIYFFDQETFQGLMLVGKMTVCTDRKTKAVLWQEGDEVYYPAGIDDEDYCVLKFEAKKGNYYHGLENFNFEI</sequence>
<dbReference type="InterPro" id="IPR038725">
    <property type="entry name" value="YdaG_split_barrel_FMN-bd"/>
</dbReference>
<proteinExistence type="predicted"/>
<evidence type="ECO:0000259" key="1">
    <source>
        <dbReference type="Pfam" id="PF16242"/>
    </source>
</evidence>
<dbReference type="EMBL" id="MZGV01000119">
    <property type="protein sequence ID" value="OPJ55108.1"/>
    <property type="molecule type" value="Genomic_DNA"/>
</dbReference>
<evidence type="ECO:0000313" key="3">
    <source>
        <dbReference type="Proteomes" id="UP000190080"/>
    </source>
</evidence>
<dbReference type="SUPFAM" id="SSF50475">
    <property type="entry name" value="FMN-binding split barrel"/>
    <property type="match status" value="1"/>
</dbReference>
<name>A0A1V4I544_9CLOT</name>
<dbReference type="AlphaFoldDB" id="A0A1V4I544"/>
<dbReference type="PANTHER" id="PTHR34818">
    <property type="entry name" value="PROTEIN BLI-3"/>
    <property type="match status" value="1"/>
</dbReference>
<dbReference type="RefSeq" id="WP_079428693.1">
    <property type="nucleotide sequence ID" value="NZ_MZGV01000119.1"/>
</dbReference>
<dbReference type="InterPro" id="IPR012349">
    <property type="entry name" value="Split_barrel_FMN-bd"/>
</dbReference>
<dbReference type="Pfam" id="PF16242">
    <property type="entry name" value="Pyrid_ox_like"/>
    <property type="match status" value="1"/>
</dbReference>
<dbReference type="Proteomes" id="UP000190080">
    <property type="component" value="Unassembled WGS sequence"/>
</dbReference>
<comment type="caution">
    <text evidence="2">The sequence shown here is derived from an EMBL/GenBank/DDBJ whole genome shotgun (WGS) entry which is preliminary data.</text>
</comment>
<keyword evidence="3" id="KW-1185">Reference proteome</keyword>
<accession>A0A1V4I544</accession>
<dbReference type="STRING" id="1450648.CLORY_44720"/>
<dbReference type="InterPro" id="IPR052917">
    <property type="entry name" value="Stress-Dev_Protein"/>
</dbReference>
<dbReference type="Gene3D" id="2.30.110.10">
    <property type="entry name" value="Electron Transport, Fmn-binding Protein, Chain A"/>
    <property type="match status" value="1"/>
</dbReference>
<gene>
    <name evidence="2" type="ORF">CLORY_44720</name>
</gene>
<dbReference type="PANTHER" id="PTHR34818:SF1">
    <property type="entry name" value="PROTEIN BLI-3"/>
    <property type="match status" value="1"/>
</dbReference>
<feature type="domain" description="General stress protein FMN-binding split barrel" evidence="1">
    <location>
        <begin position="6"/>
        <end position="129"/>
    </location>
</feature>
<protein>
    <submittedName>
        <fullName evidence="2">Pyridoxamine 5'-phosphate oxidase</fullName>
    </submittedName>
</protein>